<evidence type="ECO:0000256" key="1">
    <source>
        <dbReference type="SAM" id="Phobius"/>
    </source>
</evidence>
<dbReference type="AlphaFoldDB" id="A0A2H0V862"/>
<feature type="transmembrane region" description="Helical" evidence="1">
    <location>
        <begin position="100"/>
        <end position="122"/>
    </location>
</feature>
<evidence type="ECO:0000256" key="2">
    <source>
        <dbReference type="SAM" id="SignalP"/>
    </source>
</evidence>
<dbReference type="Pfam" id="PF18895">
    <property type="entry name" value="T4SS_pilin"/>
    <property type="match status" value="1"/>
</dbReference>
<accession>A0A2H0V862</accession>
<sequence length="131" mass="13755">MNKISKHIVSLVILSFLVLPVFALNVHAQVDASDPYGIDTVNTGLAGSLSQANPTDVVVRIINVALGFLGLIAVAIILLGGFKWMTAGGNEEKTEEAKKLLGAGVIGLVIILSSWAIATYVINTLTTNVIK</sequence>
<keyword evidence="2" id="KW-0732">Signal</keyword>
<name>A0A2H0V862_9BACT</name>
<gene>
    <name evidence="3" type="ORF">COT93_03355</name>
</gene>
<keyword evidence="1" id="KW-0812">Transmembrane</keyword>
<feature type="transmembrane region" description="Helical" evidence="1">
    <location>
        <begin position="57"/>
        <end position="79"/>
    </location>
</feature>
<proteinExistence type="predicted"/>
<reference evidence="4" key="1">
    <citation type="submission" date="2017-09" db="EMBL/GenBank/DDBJ databases">
        <title>Depth-based differentiation of microbial function through sediment-hosted aquifers and enrichment of novel symbionts in the deep terrestrial subsurface.</title>
        <authorList>
            <person name="Probst A.J."/>
            <person name="Ladd B."/>
            <person name="Jarett J.K."/>
            <person name="Geller-Mcgrath D.E."/>
            <person name="Sieber C.M.K."/>
            <person name="Emerson J.B."/>
            <person name="Anantharaman K."/>
            <person name="Thomas B.C."/>
            <person name="Malmstrom R."/>
            <person name="Stieglmeier M."/>
            <person name="Klingl A."/>
            <person name="Woyke T."/>
            <person name="Ryan C.M."/>
            <person name="Banfield J.F."/>
        </authorList>
    </citation>
    <scope>NUCLEOTIDE SEQUENCE [LARGE SCALE GENOMIC DNA]</scope>
</reference>
<feature type="chain" id="PRO_5013802902" evidence="2">
    <location>
        <begin position="29"/>
        <end position="131"/>
    </location>
</feature>
<dbReference type="InterPro" id="IPR043993">
    <property type="entry name" value="T4SS_pilin"/>
</dbReference>
<dbReference type="EMBL" id="PFAL01000031">
    <property type="protein sequence ID" value="PIR95263.1"/>
    <property type="molecule type" value="Genomic_DNA"/>
</dbReference>
<dbReference type="Proteomes" id="UP000229972">
    <property type="component" value="Unassembled WGS sequence"/>
</dbReference>
<comment type="caution">
    <text evidence="3">The sequence shown here is derived from an EMBL/GenBank/DDBJ whole genome shotgun (WGS) entry which is preliminary data.</text>
</comment>
<feature type="signal peptide" evidence="2">
    <location>
        <begin position="1"/>
        <end position="28"/>
    </location>
</feature>
<keyword evidence="1" id="KW-0472">Membrane</keyword>
<organism evidence="3 4">
    <name type="scientific">Candidatus Falkowbacteria bacterium CG10_big_fil_rev_8_21_14_0_10_37_18</name>
    <dbReference type="NCBI Taxonomy" id="1974562"/>
    <lineage>
        <taxon>Bacteria</taxon>
        <taxon>Candidatus Falkowiibacteriota</taxon>
    </lineage>
</organism>
<evidence type="ECO:0000313" key="3">
    <source>
        <dbReference type="EMBL" id="PIR95263.1"/>
    </source>
</evidence>
<keyword evidence="1" id="KW-1133">Transmembrane helix</keyword>
<protein>
    <submittedName>
        <fullName evidence="3">Uncharacterized protein</fullName>
    </submittedName>
</protein>
<evidence type="ECO:0000313" key="4">
    <source>
        <dbReference type="Proteomes" id="UP000229972"/>
    </source>
</evidence>